<comment type="caution">
    <text evidence="1">The sequence shown here is derived from an EMBL/GenBank/DDBJ whole genome shotgun (WGS) entry which is preliminary data.</text>
</comment>
<name>A0A371GJS9_MUCPR</name>
<reference evidence="1" key="1">
    <citation type="submission" date="2018-05" db="EMBL/GenBank/DDBJ databases">
        <title>Draft genome of Mucuna pruriens seed.</title>
        <authorList>
            <person name="Nnadi N.E."/>
            <person name="Vos R."/>
            <person name="Hasami M.H."/>
            <person name="Devisetty U.K."/>
            <person name="Aguiy J.C."/>
        </authorList>
    </citation>
    <scope>NUCLEOTIDE SEQUENCE [LARGE SCALE GENOMIC DNA]</scope>
    <source>
        <strain evidence="1">JCA_2017</strain>
    </source>
</reference>
<dbReference type="CDD" id="cd09272">
    <property type="entry name" value="RNase_HI_RT_Ty1"/>
    <property type="match status" value="1"/>
</dbReference>
<evidence type="ECO:0000313" key="2">
    <source>
        <dbReference type="Proteomes" id="UP000257109"/>
    </source>
</evidence>
<sequence>MKDLGEASFVLGIQILRDCSQGLEIIEYFDSDFAGCQDTKCSTSGYIYMMVGEAISWKSVKQTIIALSTITVEFVACLKASNHGI</sequence>
<gene>
    <name evidence="1" type="ORF">CR513_27319</name>
</gene>
<dbReference type="PANTHER" id="PTHR11439">
    <property type="entry name" value="GAG-POL-RELATED RETROTRANSPOSON"/>
    <property type="match status" value="1"/>
</dbReference>
<dbReference type="Proteomes" id="UP000257109">
    <property type="component" value="Unassembled WGS sequence"/>
</dbReference>
<evidence type="ECO:0000313" key="1">
    <source>
        <dbReference type="EMBL" id="RDX90786.1"/>
    </source>
</evidence>
<dbReference type="PANTHER" id="PTHR11439:SF467">
    <property type="entry name" value="INTEGRASE CATALYTIC DOMAIN-CONTAINING PROTEIN"/>
    <property type="match status" value="1"/>
</dbReference>
<feature type="non-terminal residue" evidence="1">
    <location>
        <position position="1"/>
    </location>
</feature>
<evidence type="ECO:0008006" key="3">
    <source>
        <dbReference type="Google" id="ProtNLM"/>
    </source>
</evidence>
<dbReference type="EMBL" id="QJKJ01005283">
    <property type="protein sequence ID" value="RDX90786.1"/>
    <property type="molecule type" value="Genomic_DNA"/>
</dbReference>
<organism evidence="1 2">
    <name type="scientific">Mucuna pruriens</name>
    <name type="common">Velvet bean</name>
    <name type="synonym">Dolichos pruriens</name>
    <dbReference type="NCBI Taxonomy" id="157652"/>
    <lineage>
        <taxon>Eukaryota</taxon>
        <taxon>Viridiplantae</taxon>
        <taxon>Streptophyta</taxon>
        <taxon>Embryophyta</taxon>
        <taxon>Tracheophyta</taxon>
        <taxon>Spermatophyta</taxon>
        <taxon>Magnoliopsida</taxon>
        <taxon>eudicotyledons</taxon>
        <taxon>Gunneridae</taxon>
        <taxon>Pentapetalae</taxon>
        <taxon>rosids</taxon>
        <taxon>fabids</taxon>
        <taxon>Fabales</taxon>
        <taxon>Fabaceae</taxon>
        <taxon>Papilionoideae</taxon>
        <taxon>50 kb inversion clade</taxon>
        <taxon>NPAAA clade</taxon>
        <taxon>indigoferoid/millettioid clade</taxon>
        <taxon>Phaseoleae</taxon>
        <taxon>Mucuna</taxon>
    </lineage>
</organism>
<accession>A0A371GJS9</accession>
<dbReference type="AlphaFoldDB" id="A0A371GJS9"/>
<proteinExistence type="predicted"/>
<dbReference type="OrthoDB" id="1414623at2759"/>
<keyword evidence="2" id="KW-1185">Reference proteome</keyword>
<protein>
    <recommendedName>
        <fullName evidence="3">Retrovirus-related Pol polyprotein from transposon TNT 1-94</fullName>
    </recommendedName>
</protein>
<dbReference type="STRING" id="157652.A0A371GJS9"/>